<dbReference type="Gene3D" id="3.10.450.40">
    <property type="match status" value="1"/>
</dbReference>
<evidence type="ECO:0000313" key="1">
    <source>
        <dbReference type="EMBL" id="KGQ29638.1"/>
    </source>
</evidence>
<protein>
    <submittedName>
        <fullName evidence="1">Peptidase</fullName>
    </submittedName>
</protein>
<gene>
    <name evidence="1" type="ORF">JP32_10880</name>
</gene>
<dbReference type="InterPro" id="IPR025711">
    <property type="entry name" value="PepSY"/>
</dbReference>
<organism evidence="1 2">
    <name type="scientific">Gallibacterium anatis</name>
    <dbReference type="NCBI Taxonomy" id="750"/>
    <lineage>
        <taxon>Bacteria</taxon>
        <taxon>Pseudomonadati</taxon>
        <taxon>Pseudomonadota</taxon>
        <taxon>Gammaproteobacteria</taxon>
        <taxon>Pasteurellales</taxon>
        <taxon>Pasteurellaceae</taxon>
        <taxon>Gallibacterium</taxon>
    </lineage>
</organism>
<accession>A0A0A2XBA3</accession>
<dbReference type="RefSeq" id="WP_021460908.1">
    <property type="nucleotide sequence ID" value="NZ_CP103874.1"/>
</dbReference>
<reference evidence="1 2" key="1">
    <citation type="submission" date="2014-08" db="EMBL/GenBank/DDBJ databases">
        <title>Chaperone-usher fimbriae in a diverse selection of Gallibacterium genomes.</title>
        <authorList>
            <person name="Kudirkiene E."/>
            <person name="Bager R.J."/>
            <person name="Johnson T.J."/>
            <person name="Bojesen A.M."/>
        </authorList>
    </citation>
    <scope>NUCLEOTIDE SEQUENCE [LARGE SCALE GENOMIC DNA]</scope>
    <source>
        <strain evidence="1 2">20558/3kl.</strain>
    </source>
</reference>
<name>A0A0A2XBA3_9PAST</name>
<sequence length="120" mass="13266">MSKITKKIAMLSSAALLAIGTAQVSLADDDDFPRLESALNASKITLVQAIDIATQKQAGTVVEADFHPHRKGNPFYEVEILTSDKQLKELRIDAVTSEVIRNEVKDTGCRDGDRHHRRSH</sequence>
<evidence type="ECO:0000313" key="2">
    <source>
        <dbReference type="Proteomes" id="UP000030526"/>
    </source>
</evidence>
<dbReference type="EMBL" id="JPXS01000068">
    <property type="protein sequence ID" value="KGQ29638.1"/>
    <property type="molecule type" value="Genomic_DNA"/>
</dbReference>
<comment type="caution">
    <text evidence="1">The sequence shown here is derived from an EMBL/GenBank/DDBJ whole genome shotgun (WGS) entry which is preliminary data.</text>
</comment>
<dbReference type="Proteomes" id="UP000030526">
    <property type="component" value="Unassembled WGS sequence"/>
</dbReference>
<dbReference type="AlphaFoldDB" id="A0A0A2XBA3"/>
<dbReference type="Pfam" id="PF03413">
    <property type="entry name" value="PepSY"/>
    <property type="match status" value="1"/>
</dbReference>
<proteinExistence type="predicted"/>